<dbReference type="Proteomes" id="UP001627154">
    <property type="component" value="Unassembled WGS sequence"/>
</dbReference>
<name>A0ABD2XQS0_9HYME</name>
<accession>A0ABD2XQS0</accession>
<sequence>MCQTEEACPTFEGSRIIDIDTLKEEMWCYKCNEPLTFRNVKSEIRKVLMSIVNILCTKCNNFKPVKTHKELVNDELALGKCITEAFFLSNLFMGFMIVTKNCY</sequence>
<evidence type="ECO:0000313" key="2">
    <source>
        <dbReference type="Proteomes" id="UP001627154"/>
    </source>
</evidence>
<evidence type="ECO:0000313" key="1">
    <source>
        <dbReference type="EMBL" id="KAL3407627.1"/>
    </source>
</evidence>
<gene>
    <name evidence="1" type="ORF">TKK_000306</name>
</gene>
<protein>
    <submittedName>
        <fullName evidence="1">Uncharacterized protein</fullName>
    </submittedName>
</protein>
<organism evidence="1 2">
    <name type="scientific">Trichogramma kaykai</name>
    <dbReference type="NCBI Taxonomy" id="54128"/>
    <lineage>
        <taxon>Eukaryota</taxon>
        <taxon>Metazoa</taxon>
        <taxon>Ecdysozoa</taxon>
        <taxon>Arthropoda</taxon>
        <taxon>Hexapoda</taxon>
        <taxon>Insecta</taxon>
        <taxon>Pterygota</taxon>
        <taxon>Neoptera</taxon>
        <taxon>Endopterygota</taxon>
        <taxon>Hymenoptera</taxon>
        <taxon>Apocrita</taxon>
        <taxon>Proctotrupomorpha</taxon>
        <taxon>Chalcidoidea</taxon>
        <taxon>Trichogrammatidae</taxon>
        <taxon>Trichogramma</taxon>
    </lineage>
</organism>
<keyword evidence="2" id="KW-1185">Reference proteome</keyword>
<dbReference type="EMBL" id="JBJJXI010000003">
    <property type="protein sequence ID" value="KAL3407627.1"/>
    <property type="molecule type" value="Genomic_DNA"/>
</dbReference>
<dbReference type="AlphaFoldDB" id="A0ABD2XQS0"/>
<proteinExistence type="predicted"/>
<reference evidence="1 2" key="1">
    <citation type="journal article" date="2024" name="bioRxiv">
        <title>A reference genome for Trichogramma kaykai: A tiny desert-dwelling parasitoid wasp with competing sex-ratio distorters.</title>
        <authorList>
            <person name="Culotta J."/>
            <person name="Lindsey A.R."/>
        </authorList>
    </citation>
    <scope>NUCLEOTIDE SEQUENCE [LARGE SCALE GENOMIC DNA]</scope>
    <source>
        <strain evidence="1 2">KSX58</strain>
    </source>
</reference>
<comment type="caution">
    <text evidence="1">The sequence shown here is derived from an EMBL/GenBank/DDBJ whole genome shotgun (WGS) entry which is preliminary data.</text>
</comment>